<accession>A0A3E0JZL7</accession>
<dbReference type="AlphaFoldDB" id="A0A3E0JZL7"/>
<name>A0A3E0JZL7_9BACI</name>
<protein>
    <submittedName>
        <fullName evidence="1">Uncharacterized protein</fullName>
    </submittedName>
</protein>
<comment type="caution">
    <text evidence="1">The sequence shown here is derived from an EMBL/GenBank/DDBJ whole genome shotgun (WGS) entry which is preliminary data.</text>
</comment>
<organism evidence="1 2">
    <name type="scientific">Caldibacillus debilis</name>
    <dbReference type="NCBI Taxonomy" id="301148"/>
    <lineage>
        <taxon>Bacteria</taxon>
        <taxon>Bacillati</taxon>
        <taxon>Bacillota</taxon>
        <taxon>Bacilli</taxon>
        <taxon>Bacillales</taxon>
        <taxon>Bacillaceae</taxon>
        <taxon>Caldibacillus</taxon>
    </lineage>
</organism>
<dbReference type="EMBL" id="QEWE01000030">
    <property type="protein sequence ID" value="REJ25852.1"/>
    <property type="molecule type" value="Genomic_DNA"/>
</dbReference>
<evidence type="ECO:0000313" key="1">
    <source>
        <dbReference type="EMBL" id="REJ25852.1"/>
    </source>
</evidence>
<dbReference type="Proteomes" id="UP000257014">
    <property type="component" value="Unassembled WGS sequence"/>
</dbReference>
<evidence type="ECO:0000313" key="2">
    <source>
        <dbReference type="Proteomes" id="UP000257014"/>
    </source>
</evidence>
<reference evidence="1 2" key="1">
    <citation type="submission" date="2018-03" db="EMBL/GenBank/DDBJ databases">
        <authorList>
            <person name="Keele B.F."/>
        </authorList>
    </citation>
    <scope>NUCLEOTIDE SEQUENCE [LARGE SCALE GENOMIC DNA]</scope>
    <source>
        <strain evidence="1">ZCTH4_d</strain>
    </source>
</reference>
<gene>
    <name evidence="1" type="ORF">C6P37_14540</name>
</gene>
<sequence>MGTAFGDLPYQPFHIVERIGLPGRAIRGTAFQRLRIASGDLRRPPSSESGRLFVRNQPQALATAVETR</sequence>
<proteinExistence type="predicted"/>